<gene>
    <name evidence="6" type="ORF">SAMN05443144_1524</name>
</gene>
<feature type="transmembrane region" description="Helical" evidence="5">
    <location>
        <begin position="97"/>
        <end position="116"/>
    </location>
</feature>
<evidence type="ECO:0000256" key="4">
    <source>
        <dbReference type="ARBA" id="ARBA00023136"/>
    </source>
</evidence>
<evidence type="ECO:0000313" key="7">
    <source>
        <dbReference type="Proteomes" id="UP000184041"/>
    </source>
</evidence>
<reference evidence="6 7" key="1">
    <citation type="submission" date="2016-11" db="EMBL/GenBank/DDBJ databases">
        <authorList>
            <person name="Jaros S."/>
            <person name="Januszkiewicz K."/>
            <person name="Wedrychowicz H."/>
        </authorList>
    </citation>
    <scope>NUCLEOTIDE SEQUENCE [LARGE SCALE GENOMIC DNA]</scope>
    <source>
        <strain evidence="6 7">DSM 21986</strain>
    </source>
</reference>
<feature type="transmembrane region" description="Helical" evidence="5">
    <location>
        <begin position="43"/>
        <end position="61"/>
    </location>
</feature>
<organism evidence="6 7">
    <name type="scientific">Fodinibius roseus</name>
    <dbReference type="NCBI Taxonomy" id="1194090"/>
    <lineage>
        <taxon>Bacteria</taxon>
        <taxon>Pseudomonadati</taxon>
        <taxon>Balneolota</taxon>
        <taxon>Balneolia</taxon>
        <taxon>Balneolales</taxon>
        <taxon>Balneolaceae</taxon>
        <taxon>Fodinibius</taxon>
    </lineage>
</organism>
<dbReference type="STRING" id="1194090.SAMN05443144_1524"/>
<protein>
    <submittedName>
        <fullName evidence="6">DoxX-like family protein</fullName>
    </submittedName>
</protein>
<dbReference type="PIRSF" id="PIRSF030066">
    <property type="entry name" value="UCP030066"/>
    <property type="match status" value="1"/>
</dbReference>
<dbReference type="GO" id="GO:0016020">
    <property type="term" value="C:membrane"/>
    <property type="evidence" value="ECO:0007669"/>
    <property type="project" value="UniProtKB-SubCell"/>
</dbReference>
<dbReference type="EMBL" id="FQUS01000052">
    <property type="protein sequence ID" value="SHG72886.1"/>
    <property type="molecule type" value="Genomic_DNA"/>
</dbReference>
<evidence type="ECO:0000256" key="2">
    <source>
        <dbReference type="ARBA" id="ARBA00022692"/>
    </source>
</evidence>
<keyword evidence="3 5" id="KW-1133">Transmembrane helix</keyword>
<keyword evidence="4 5" id="KW-0472">Membrane</keyword>
<dbReference type="InterPro" id="IPR016944">
    <property type="entry name" value="UCP030066"/>
</dbReference>
<evidence type="ECO:0000256" key="1">
    <source>
        <dbReference type="ARBA" id="ARBA00004141"/>
    </source>
</evidence>
<sequence>MTMKPKTIKISYWIVTVLFALGTALTSIPTEAGREVITTTLGYPPYLLNILLVAKVLGAIVLLQSTFKTIKEWAYAGFAIDFTGAAVSGIITTGDIAFIIMPLIFLGVMFASYYLWKQRLQLMKINK</sequence>
<keyword evidence="7" id="KW-1185">Reference proteome</keyword>
<dbReference type="Pfam" id="PF13564">
    <property type="entry name" value="DoxX_2"/>
    <property type="match status" value="1"/>
</dbReference>
<evidence type="ECO:0000313" key="6">
    <source>
        <dbReference type="EMBL" id="SHG72886.1"/>
    </source>
</evidence>
<keyword evidence="2 5" id="KW-0812">Transmembrane</keyword>
<accession>A0A1M5M6I6</accession>
<proteinExistence type="predicted"/>
<dbReference type="AlphaFoldDB" id="A0A1M5M6I6"/>
<evidence type="ECO:0000256" key="5">
    <source>
        <dbReference type="SAM" id="Phobius"/>
    </source>
</evidence>
<dbReference type="InterPro" id="IPR032808">
    <property type="entry name" value="DoxX"/>
</dbReference>
<feature type="transmembrane region" description="Helical" evidence="5">
    <location>
        <begin position="73"/>
        <end position="91"/>
    </location>
</feature>
<name>A0A1M5M6I6_9BACT</name>
<evidence type="ECO:0000256" key="3">
    <source>
        <dbReference type="ARBA" id="ARBA00022989"/>
    </source>
</evidence>
<dbReference type="Proteomes" id="UP000184041">
    <property type="component" value="Unassembled WGS sequence"/>
</dbReference>
<comment type="subcellular location">
    <subcellularLocation>
        <location evidence="1">Membrane</location>
        <topology evidence="1">Multi-pass membrane protein</topology>
    </subcellularLocation>
</comment>